<reference evidence="2" key="2">
    <citation type="journal article" date="2019" name="IMA Fungus">
        <title>Genome sequencing and comparison of five Tilletia species to identify candidate genes for the detection of regulated species infecting wheat.</title>
        <authorList>
            <person name="Nguyen H.D.T."/>
            <person name="Sultana T."/>
            <person name="Kesanakurti P."/>
            <person name="Hambleton S."/>
        </authorList>
    </citation>
    <scope>NUCLEOTIDE SEQUENCE</scope>
    <source>
        <strain evidence="2">DAOMC 236426</strain>
    </source>
</reference>
<reference evidence="2" key="1">
    <citation type="submission" date="2016-04" db="EMBL/GenBank/DDBJ databases">
        <authorList>
            <person name="Nguyen H.D."/>
            <person name="Samba Siva P."/>
            <person name="Cullis J."/>
            <person name="Levesque C.A."/>
            <person name="Hambleton S."/>
        </authorList>
    </citation>
    <scope>NUCLEOTIDE SEQUENCE</scope>
    <source>
        <strain evidence="2">DAOMC 236426</strain>
    </source>
</reference>
<feature type="region of interest" description="Disordered" evidence="1">
    <location>
        <begin position="409"/>
        <end position="443"/>
    </location>
</feature>
<accession>A0A8X7SSH3</accession>
<gene>
    <name evidence="2" type="ORF">A4X06_0g9238</name>
</gene>
<name>A0A8X7SSH3_9BASI</name>
<comment type="caution">
    <text evidence="2">The sequence shown here is derived from an EMBL/GenBank/DDBJ whole genome shotgun (WGS) entry which is preliminary data.</text>
</comment>
<dbReference type="AlphaFoldDB" id="A0A8X7SSH3"/>
<evidence type="ECO:0000256" key="1">
    <source>
        <dbReference type="SAM" id="MobiDB-lite"/>
    </source>
</evidence>
<protein>
    <submittedName>
        <fullName evidence="2">Uncharacterized protein</fullName>
    </submittedName>
</protein>
<evidence type="ECO:0000313" key="2">
    <source>
        <dbReference type="EMBL" id="KAE8237406.1"/>
    </source>
</evidence>
<dbReference type="Proteomes" id="UP000077684">
    <property type="component" value="Unassembled WGS sequence"/>
</dbReference>
<dbReference type="EMBL" id="LWDE02002530">
    <property type="protein sequence ID" value="KAE8237406.1"/>
    <property type="molecule type" value="Genomic_DNA"/>
</dbReference>
<feature type="non-terminal residue" evidence="2">
    <location>
        <position position="526"/>
    </location>
</feature>
<evidence type="ECO:0000313" key="3">
    <source>
        <dbReference type="Proteomes" id="UP000077684"/>
    </source>
</evidence>
<sequence length="526" mass="56829">MSSLPTPISLPIDSDVHRLTVFTRAQVANKQKAIDTARSHATVLLAMLENPFEDLLPQVTSAVLASKLKSLSRSADLANSAHARMVSAAEQGAQYLDRFRIEYADTVKAVDDYGYGKSAASLYPGLQVFPTEIKTLLPFNAREVKRREALLPLRFHGEDLSFQKPPSKTIPGEENENKVAAKTTAASFQKIGCSTPVAQVKEAGLRIDLTIDDLRVNVQEARSVAPTAAAPVAPVANVKQAVARIELACSMPFTIEEIEPVARSTGSGTAATQLKETGIFTESASRHIQTAAHARVQTRAMRRRDLDQADILRYRQEVRGKTNVAGPTTPARTAVALAPPRSRQIGNVVRVTPAAVRDCVPSAKLQQTKTSVPIKALVLKKPTDTKPTPLLEKADVIKPATHQRCLTTGAPQQPKVSGPTKHCTFQDADSDSPGASPCARLDRYGKGNERRISALRTPPLAVRAEGYKDVLNNPSIKDRVEKDVQTIANVCARTPPSTPPPRVRAPRCLVQQAAAAQVTPPSRVRP</sequence>
<keyword evidence="3" id="KW-1185">Reference proteome</keyword>
<organism evidence="2 3">
    <name type="scientific">Tilletia controversa</name>
    <name type="common">dwarf bunt fungus</name>
    <dbReference type="NCBI Taxonomy" id="13291"/>
    <lineage>
        <taxon>Eukaryota</taxon>
        <taxon>Fungi</taxon>
        <taxon>Dikarya</taxon>
        <taxon>Basidiomycota</taxon>
        <taxon>Ustilaginomycotina</taxon>
        <taxon>Exobasidiomycetes</taxon>
        <taxon>Tilletiales</taxon>
        <taxon>Tilletiaceae</taxon>
        <taxon>Tilletia</taxon>
    </lineage>
</organism>
<proteinExistence type="predicted"/>